<feature type="transmembrane region" description="Helical" evidence="1">
    <location>
        <begin position="190"/>
        <end position="207"/>
    </location>
</feature>
<dbReference type="KEGG" id="talb:FTW19_18145"/>
<keyword evidence="1" id="KW-0472">Membrane</keyword>
<dbReference type="PANTHER" id="PTHR40115:SF1">
    <property type="entry name" value="INNER MEMBRANE PROTEIN WITH PEPSY TM HELIX"/>
    <property type="match status" value="1"/>
</dbReference>
<dbReference type="EMBL" id="CP042806">
    <property type="protein sequence ID" value="QEE31430.1"/>
    <property type="molecule type" value="Genomic_DNA"/>
</dbReference>
<accession>A0A5B9EKJ3</accession>
<keyword evidence="3" id="KW-1185">Reference proteome</keyword>
<organism evidence="2 3">
    <name type="scientific">Terriglobus albidus</name>
    <dbReference type="NCBI Taxonomy" id="1592106"/>
    <lineage>
        <taxon>Bacteria</taxon>
        <taxon>Pseudomonadati</taxon>
        <taxon>Acidobacteriota</taxon>
        <taxon>Terriglobia</taxon>
        <taxon>Terriglobales</taxon>
        <taxon>Acidobacteriaceae</taxon>
        <taxon>Terriglobus</taxon>
    </lineage>
</organism>
<dbReference type="Pfam" id="PF16357">
    <property type="entry name" value="PepSY_TM_like_2"/>
    <property type="match status" value="1"/>
</dbReference>
<gene>
    <name evidence="2" type="ORF">FTW19_18145</name>
</gene>
<dbReference type="PANTHER" id="PTHR40115">
    <property type="entry name" value="INNER MEMBRANE PROTEIN WITH PEPSY TM HELIX"/>
    <property type="match status" value="1"/>
</dbReference>
<dbReference type="Proteomes" id="UP000321820">
    <property type="component" value="Chromosome"/>
</dbReference>
<feature type="transmembrane region" description="Helical" evidence="1">
    <location>
        <begin position="155"/>
        <end position="183"/>
    </location>
</feature>
<evidence type="ECO:0000313" key="2">
    <source>
        <dbReference type="EMBL" id="QEE31430.1"/>
    </source>
</evidence>
<protein>
    <submittedName>
        <fullName evidence="2">Peptidase</fullName>
    </submittedName>
</protein>
<name>A0A5B9EKJ3_9BACT</name>
<evidence type="ECO:0000313" key="3">
    <source>
        <dbReference type="Proteomes" id="UP000321820"/>
    </source>
</evidence>
<feature type="transmembrane region" description="Helical" evidence="1">
    <location>
        <begin position="21"/>
        <end position="43"/>
    </location>
</feature>
<sequence>MVTPPKRPITMAVRLRRRTAIISRWLHIYLSMVSFAIVLFFSITGITLNHAEALGGKEKTTVTQGELPHEWLRPANEAEPDKLRIAEELRSRHKLHGAVSDFRVDDNQLEVSFKGPGYAADIFIDRDTNKYDLTETRNGFIAVINDLHKGRDTGAAWSMFIDICAALLTLVSLTGLVLLLFVYKRRVSGMIVAAAGALIAYLVYLRFVP</sequence>
<dbReference type="InterPro" id="IPR032307">
    <property type="entry name" value="PepSY_TM-like_2"/>
</dbReference>
<keyword evidence="1" id="KW-1133">Transmembrane helix</keyword>
<reference evidence="2 3" key="1">
    <citation type="submission" date="2019-08" db="EMBL/GenBank/DDBJ databases">
        <title>Complete genome sequence of Terriglobus albidus strain ORNL.</title>
        <authorList>
            <person name="Podar M."/>
        </authorList>
    </citation>
    <scope>NUCLEOTIDE SEQUENCE [LARGE SCALE GENOMIC DNA]</scope>
    <source>
        <strain evidence="2 3">ORNL</strain>
    </source>
</reference>
<proteinExistence type="predicted"/>
<evidence type="ECO:0000256" key="1">
    <source>
        <dbReference type="SAM" id="Phobius"/>
    </source>
</evidence>
<dbReference type="OrthoDB" id="27171at2"/>
<keyword evidence="1" id="KW-0812">Transmembrane</keyword>
<dbReference type="AlphaFoldDB" id="A0A5B9EKJ3"/>